<reference evidence="6 7" key="1">
    <citation type="submission" date="2019-05" db="EMBL/GenBank/DDBJ databases">
        <authorList>
            <consortium name="Science for Life Laboratories"/>
        </authorList>
    </citation>
    <scope>NUCLEOTIDE SEQUENCE [LARGE SCALE GENOMIC DNA]</scope>
    <source>
        <strain evidence="6">Soil9</strain>
    </source>
</reference>
<dbReference type="PANTHER" id="PTHR11528">
    <property type="entry name" value="HEAT SHOCK PROTEIN 90 FAMILY MEMBER"/>
    <property type="match status" value="1"/>
</dbReference>
<dbReference type="GO" id="GO:0016887">
    <property type="term" value="F:ATP hydrolysis activity"/>
    <property type="evidence" value="ECO:0007669"/>
    <property type="project" value="InterPro"/>
</dbReference>
<dbReference type="InterPro" id="IPR001404">
    <property type="entry name" value="Hsp90_fam"/>
</dbReference>
<evidence type="ECO:0000256" key="1">
    <source>
        <dbReference type="ARBA" id="ARBA00008239"/>
    </source>
</evidence>
<dbReference type="PRINTS" id="PR00775">
    <property type="entry name" value="HEATSHOCK90"/>
</dbReference>
<evidence type="ECO:0000256" key="4">
    <source>
        <dbReference type="ARBA" id="ARBA00023186"/>
    </source>
</evidence>
<dbReference type="InterPro" id="IPR020575">
    <property type="entry name" value="Hsp90_N"/>
</dbReference>
<keyword evidence="2" id="KW-0547">Nucleotide-binding</keyword>
<dbReference type="GO" id="GO:0016301">
    <property type="term" value="F:kinase activity"/>
    <property type="evidence" value="ECO:0007669"/>
    <property type="project" value="UniProtKB-KW"/>
</dbReference>
<dbReference type="InterPro" id="IPR004843">
    <property type="entry name" value="Calcineurin-like_PHP"/>
</dbReference>
<proteinExistence type="inferred from homology"/>
<dbReference type="Gene3D" id="3.30.565.10">
    <property type="entry name" value="Histidine kinase-like ATPase, C-terminal domain"/>
    <property type="match status" value="1"/>
</dbReference>
<dbReference type="Pfam" id="PF13589">
    <property type="entry name" value="HATPase_c_3"/>
    <property type="match status" value="1"/>
</dbReference>
<dbReference type="RefSeq" id="WP_162667383.1">
    <property type="nucleotide sequence ID" value="NZ_LR593886.1"/>
</dbReference>
<name>A0A6P2CWK8_9BACT</name>
<evidence type="ECO:0000256" key="2">
    <source>
        <dbReference type="ARBA" id="ARBA00022741"/>
    </source>
</evidence>
<protein>
    <recommendedName>
        <fullName evidence="5">Calcineurin-like phosphoesterase domain-containing protein</fullName>
    </recommendedName>
</protein>
<feature type="domain" description="Calcineurin-like phosphoesterase" evidence="5">
    <location>
        <begin position="11"/>
        <end position="257"/>
    </location>
</feature>
<comment type="similarity">
    <text evidence="1">Belongs to the heat shock protein 90 family.</text>
</comment>
<organism evidence="6 7">
    <name type="scientific">Gemmata massiliana</name>
    <dbReference type="NCBI Taxonomy" id="1210884"/>
    <lineage>
        <taxon>Bacteria</taxon>
        <taxon>Pseudomonadati</taxon>
        <taxon>Planctomycetota</taxon>
        <taxon>Planctomycetia</taxon>
        <taxon>Gemmatales</taxon>
        <taxon>Gemmataceae</taxon>
        <taxon>Gemmata</taxon>
    </lineage>
</organism>
<dbReference type="KEGG" id="gms:SOIL9_51790"/>
<keyword evidence="6" id="KW-0418">Kinase</keyword>
<keyword evidence="6" id="KW-0808">Transferase</keyword>
<evidence type="ECO:0000259" key="5">
    <source>
        <dbReference type="Pfam" id="PF00149"/>
    </source>
</evidence>
<evidence type="ECO:0000313" key="7">
    <source>
        <dbReference type="Proteomes" id="UP000464178"/>
    </source>
</evidence>
<dbReference type="InterPro" id="IPR029052">
    <property type="entry name" value="Metallo-depent_PP-like"/>
</dbReference>
<dbReference type="GO" id="GO:0005524">
    <property type="term" value="F:ATP binding"/>
    <property type="evidence" value="ECO:0007669"/>
    <property type="project" value="UniProtKB-KW"/>
</dbReference>
<dbReference type="Pfam" id="PF00149">
    <property type="entry name" value="Metallophos"/>
    <property type="match status" value="1"/>
</dbReference>
<dbReference type="GO" id="GO:0051082">
    <property type="term" value="F:unfolded protein binding"/>
    <property type="evidence" value="ECO:0007669"/>
    <property type="project" value="InterPro"/>
</dbReference>
<accession>A0A6P2CWK8</accession>
<keyword evidence="3" id="KW-0067">ATP-binding</keyword>
<evidence type="ECO:0000256" key="3">
    <source>
        <dbReference type="ARBA" id="ARBA00022840"/>
    </source>
</evidence>
<evidence type="ECO:0000313" key="6">
    <source>
        <dbReference type="EMBL" id="VTR92535.1"/>
    </source>
</evidence>
<dbReference type="Gene3D" id="3.60.21.10">
    <property type="match status" value="1"/>
</dbReference>
<gene>
    <name evidence="6" type="ORF">SOIL9_51790</name>
</gene>
<keyword evidence="4" id="KW-0143">Chaperone</keyword>
<dbReference type="SUPFAM" id="SSF56300">
    <property type="entry name" value="Metallo-dependent phosphatases"/>
    <property type="match status" value="1"/>
</dbReference>
<sequence>MVNDSAAIVWWHFSDIHWRANASEERARYLDTLFDHLERKAIDVHGLPDFVAMTGDLADTGKRSEYAAFSAQFVERLRALLARRSEVGIPFFFVPGNHDVDRDVTRRINPDMVKGISAVTHLDELFQNESDIDTLLLPFRAFGEFQANGIATAGDTKHALSWSKTIEIRGRQVYVAGANTAWACGYHRNEAGKVDDQRHLWMGLPQLTRLDKPTTTPALSILLIHHPLSWLSSISESQCKHYIQTNFDVLLSGHVHTADGLAQNITPNGRCLHLPAPALHDRADTDTIRYARGYVVTVLDLDTRIGSAHYYKYTDAHGQKITKFLELYGDDRDHFPLDLRRGAAEAEREPEIGTVTDLLQADARLRRLDDHLVSQIDAVHLTAHTMAIYDALIGDQTRHMGVFERDTVATAAEVVQVCRVNLAFQVQEAKRAKEKYQSHRVVSSLRHYWETARHLPVPLSLQLPSEAYERLAAWSLDSPQLRTSESRQIPEAYLRYYAFCWLVSQVCFYLNHPVAAAAVFASDLRVKGIRPSSDSTPEHNLLSCRFDPAASQIVAELRVADRDGFLLVSTVKHFADTFIRELTDLWRRHYRVFPPFAITLYYPQWTSPNIRGEYLTVEATPIIRLLMGKGLYGDTEHVWFRELVQNALDANATRRGLSREGFESRITIQLLAPGVCSIRDNGIGMSSQHITRYLTTLGRSIWASDELDEAKPNKTKVNQAIGQFGIGFASVFQHADRVHVYTRFFREIGEGGWQVDFTSVDKPFFVERFSCEVGTEIRVQLKKPLTATQFSDMVRRFFIYASDTLEVNPPVNLPKSLDEVQLVAANTVHFVDLREINSEHAVGSFRFRVRAAFLLSLRGDRKKDPAPASYLLVSNAGVRVFEQTSEYLKPGKRYVVKEVEESSGRTHYDRDTNAIRHFYIIIDFEKGYSPILPSRNEIEITPDFSAGLQAAIHEAFVTALRQAVTEISSSVTDDKARRQHILACLTESNFAIPASRHSRRRVRWTSPPAHPTIFSAVGELYRSHCPLSANTEQGEIRYLSYEGVRTGTIRVFVLKQMAETSLFRVYIRAKKILEWLVADSAEEFALMQHLFGGEEWKSIREDRDIFVDRRELFAEKPGTPLSKFIRGDYAVIDNDIFSKAAYICLPANLPGSWQRGEAASHRRFAVSEHCPARVLLNAQHPPVVSLDKYAAASGSISEEQIRIMQLTLDGFFDGVVEQERVGVARKRWDALRGEISNLVNDATIKGMAFDVLKG</sequence>
<dbReference type="AlphaFoldDB" id="A0A6P2CWK8"/>
<dbReference type="Proteomes" id="UP000464178">
    <property type="component" value="Chromosome"/>
</dbReference>
<keyword evidence="7" id="KW-1185">Reference proteome</keyword>
<dbReference type="GO" id="GO:0140662">
    <property type="term" value="F:ATP-dependent protein folding chaperone"/>
    <property type="evidence" value="ECO:0007669"/>
    <property type="project" value="InterPro"/>
</dbReference>
<dbReference type="SUPFAM" id="SSF55874">
    <property type="entry name" value="ATPase domain of HSP90 chaperone/DNA topoisomerase II/histidine kinase"/>
    <property type="match status" value="1"/>
</dbReference>
<dbReference type="InterPro" id="IPR036890">
    <property type="entry name" value="HATPase_C_sf"/>
</dbReference>
<dbReference type="EMBL" id="LR593886">
    <property type="protein sequence ID" value="VTR92535.1"/>
    <property type="molecule type" value="Genomic_DNA"/>
</dbReference>